<keyword evidence="1" id="KW-0732">Signal</keyword>
<feature type="signal peptide" evidence="1">
    <location>
        <begin position="1"/>
        <end position="24"/>
    </location>
</feature>
<keyword evidence="3" id="KW-1185">Reference proteome</keyword>
<sequence length="132" mass="14537">MKLIELAVLAVALCVSAFVNDSWADSYIDVYEEETTTVSTTAAPRPRPCSGIPCGYAIFEVSTIVLESFVKNNCECEAGTRCYLNALQGSAYVYRCSEFRNDTDPVINQALVPVQFPPQSGSRILRRISIDD</sequence>
<proteinExistence type="predicted"/>
<protein>
    <submittedName>
        <fullName evidence="2">Uncharacterized protein</fullName>
    </submittedName>
</protein>
<dbReference type="EMBL" id="KK116731">
    <property type="protein sequence ID" value="KFM68585.1"/>
    <property type="molecule type" value="Genomic_DNA"/>
</dbReference>
<dbReference type="Proteomes" id="UP000054359">
    <property type="component" value="Unassembled WGS sequence"/>
</dbReference>
<name>A0A087TTZ6_STEMI</name>
<evidence type="ECO:0000256" key="1">
    <source>
        <dbReference type="SAM" id="SignalP"/>
    </source>
</evidence>
<accession>A0A087TTZ6</accession>
<feature type="chain" id="PRO_5001829913" evidence="1">
    <location>
        <begin position="25"/>
        <end position="132"/>
    </location>
</feature>
<dbReference type="AlphaFoldDB" id="A0A087TTZ6"/>
<feature type="non-terminal residue" evidence="2">
    <location>
        <position position="132"/>
    </location>
</feature>
<evidence type="ECO:0000313" key="3">
    <source>
        <dbReference type="Proteomes" id="UP000054359"/>
    </source>
</evidence>
<organism evidence="2 3">
    <name type="scientific">Stegodyphus mimosarum</name>
    <name type="common">African social velvet spider</name>
    <dbReference type="NCBI Taxonomy" id="407821"/>
    <lineage>
        <taxon>Eukaryota</taxon>
        <taxon>Metazoa</taxon>
        <taxon>Ecdysozoa</taxon>
        <taxon>Arthropoda</taxon>
        <taxon>Chelicerata</taxon>
        <taxon>Arachnida</taxon>
        <taxon>Araneae</taxon>
        <taxon>Araneomorphae</taxon>
        <taxon>Entelegynae</taxon>
        <taxon>Eresoidea</taxon>
        <taxon>Eresidae</taxon>
        <taxon>Stegodyphus</taxon>
    </lineage>
</organism>
<gene>
    <name evidence="2" type="ORF">X975_19693</name>
</gene>
<dbReference type="OrthoDB" id="10376321at2759"/>
<evidence type="ECO:0000313" key="2">
    <source>
        <dbReference type="EMBL" id="KFM68585.1"/>
    </source>
</evidence>
<reference evidence="2 3" key="1">
    <citation type="submission" date="2013-11" db="EMBL/GenBank/DDBJ databases">
        <title>Genome sequencing of Stegodyphus mimosarum.</title>
        <authorList>
            <person name="Bechsgaard J."/>
        </authorList>
    </citation>
    <scope>NUCLEOTIDE SEQUENCE [LARGE SCALE GENOMIC DNA]</scope>
</reference>